<dbReference type="AlphaFoldDB" id="H1KVK8"/>
<protein>
    <submittedName>
        <fullName evidence="1">Putative long-chain-fatty-acid--CoA ligase</fullName>
    </submittedName>
</protein>
<dbReference type="InterPro" id="IPR045851">
    <property type="entry name" value="AMP-bd_C_sf"/>
</dbReference>
<dbReference type="SUPFAM" id="SSF56801">
    <property type="entry name" value="Acetyl-CoA synthetase-like"/>
    <property type="match status" value="1"/>
</dbReference>
<organism evidence="1 2">
    <name type="scientific">Methylorubrum extorquens DSM 13060</name>
    <dbReference type="NCBI Taxonomy" id="882800"/>
    <lineage>
        <taxon>Bacteria</taxon>
        <taxon>Pseudomonadati</taxon>
        <taxon>Pseudomonadota</taxon>
        <taxon>Alphaproteobacteria</taxon>
        <taxon>Hyphomicrobiales</taxon>
        <taxon>Methylobacteriaceae</taxon>
        <taxon>Methylorubrum</taxon>
    </lineage>
</organism>
<dbReference type="EMBL" id="AGJK01000516">
    <property type="protein sequence ID" value="EHP73083.1"/>
    <property type="molecule type" value="Genomic_DNA"/>
</dbReference>
<dbReference type="Proteomes" id="UP000004382">
    <property type="component" value="Unassembled WGS sequence"/>
</dbReference>
<sequence length="83" mass="8377">VADPALGQRPVAFAQAQPGAALDAAALKAAITGRVAYDLDPLVLVVVPEMPMTPTGKIAKADLARSDLARRAAESAAKNAQAA</sequence>
<gene>
    <name evidence="1" type="ORF">MetexDRAFT_6671</name>
</gene>
<feature type="non-terminal residue" evidence="1">
    <location>
        <position position="1"/>
    </location>
</feature>
<dbReference type="GO" id="GO:0016874">
    <property type="term" value="F:ligase activity"/>
    <property type="evidence" value="ECO:0007669"/>
    <property type="project" value="UniProtKB-KW"/>
</dbReference>
<dbReference type="PATRIC" id="fig|882800.3.peg.6308"/>
<proteinExistence type="predicted"/>
<dbReference type="Gene3D" id="3.30.300.30">
    <property type="match status" value="1"/>
</dbReference>
<reference evidence="1 2" key="1">
    <citation type="submission" date="2011-09" db="EMBL/GenBank/DDBJ databases">
        <title>The draft genome of Methylobacterium extorquens DSM 13060.</title>
        <authorList>
            <consortium name="US DOE Joint Genome Institute (JGI-PGF)"/>
            <person name="Lucas S."/>
            <person name="Han J."/>
            <person name="Lapidus A."/>
            <person name="Cheng J.-F."/>
            <person name="Goodwin L."/>
            <person name="Pitluck S."/>
            <person name="Peters L."/>
            <person name="Land M.L."/>
            <person name="Hauser L."/>
            <person name="Koskimaki J."/>
            <person name="Halonen O."/>
            <person name="Pirttila A."/>
            <person name="Frank C."/>
            <person name="Woyke T.J."/>
        </authorList>
    </citation>
    <scope>NUCLEOTIDE SEQUENCE [LARGE SCALE GENOMIC DNA]</scope>
    <source>
        <strain evidence="1 2">DSM 13060</strain>
    </source>
</reference>
<comment type="caution">
    <text evidence="1">The sequence shown here is derived from an EMBL/GenBank/DDBJ whole genome shotgun (WGS) entry which is preliminary data.</text>
</comment>
<evidence type="ECO:0000313" key="1">
    <source>
        <dbReference type="EMBL" id="EHP73083.1"/>
    </source>
</evidence>
<name>H1KVK8_METEX</name>
<keyword evidence="1" id="KW-0436">Ligase</keyword>
<accession>H1KVK8</accession>
<evidence type="ECO:0000313" key="2">
    <source>
        <dbReference type="Proteomes" id="UP000004382"/>
    </source>
</evidence>